<sequence>MDAGSKRILESVVHETLHSQHFSRSSTQATFVLTDLLSRYLTLVTSTCANYAEHAGRHHINTRDAVAALGDLGVDLEELSEYYVTEGRDMSRYAVHSQRRTEDLLEFNAALYSGLREDRQDYIPLTYGKIPEGLLFDEDEEDESGEETDATSLGDEASKLAELSSPSWDSQELMEVDNYEDMVKEALSERVEEPVPLRSTPPPLPLSPISNPANPHPRKRQRTETWNPPAHIPSFLPPFPSDTPHPPVTPPPTDPSTNFGMSPLKVPGRLPSPIPELPPSSAADYLTPTPYSSSSLSSQPGWHLPSKPHNTPALPSAHIALPQVQPALFGAYHYVLTHPPPPQVTAINPGRYKVALALVSQADASPRWEPASTLFASTAPNTPRVAPMPPSHPVPISQTSGKEAKDGKDKEKSKDTEAEPKLPTAFPRPVGAVERIAPLISYQSTRIPGLARQLLPNSVHARSTRLGHPGVLSRGVQKLTYGPGVNAIWNSGSTPAATPAPQQGGKPNKDGANGTDGKDGQTPKVLVDARMFATWNYEEKRYNELLAVGRRSRMGSLHIGGGMGNGIPLAGALSRVRSQSKS</sequence>
<keyword evidence="4" id="KW-0539">Nucleus</keyword>
<accession>A0AAD5V0Q0</accession>
<keyword evidence="3" id="KW-0804">Transcription</keyword>
<evidence type="ECO:0000256" key="4">
    <source>
        <dbReference type="ARBA" id="ARBA00023242"/>
    </source>
</evidence>
<dbReference type="Gene3D" id="1.10.20.10">
    <property type="entry name" value="Histone, subunit A"/>
    <property type="match status" value="1"/>
</dbReference>
<protein>
    <recommendedName>
        <fullName evidence="6">Bromodomain associated domain-containing protein</fullName>
    </recommendedName>
</protein>
<dbReference type="SUPFAM" id="SSF47113">
    <property type="entry name" value="Histone-fold"/>
    <property type="match status" value="1"/>
</dbReference>
<feature type="domain" description="Bromodomain associated" evidence="6">
    <location>
        <begin position="2"/>
        <end position="78"/>
    </location>
</feature>
<name>A0AAD5V0Q0_9APHY</name>
<feature type="region of interest" description="Disordered" evidence="5">
    <location>
        <begin position="490"/>
        <end position="523"/>
    </location>
</feature>
<evidence type="ECO:0000313" key="8">
    <source>
        <dbReference type="Proteomes" id="UP001212997"/>
    </source>
</evidence>
<dbReference type="GO" id="GO:0006367">
    <property type="term" value="P:transcription initiation at RNA polymerase II promoter"/>
    <property type="evidence" value="ECO:0007669"/>
    <property type="project" value="TreeGrafter"/>
</dbReference>
<feature type="compositionally biased region" description="Pro residues" evidence="5">
    <location>
        <begin position="235"/>
        <end position="254"/>
    </location>
</feature>
<gene>
    <name evidence="7" type="ORF">NLI96_g6541</name>
</gene>
<feature type="region of interest" description="Disordered" evidence="5">
    <location>
        <begin position="140"/>
        <end position="172"/>
    </location>
</feature>
<evidence type="ECO:0000256" key="2">
    <source>
        <dbReference type="ARBA" id="ARBA00023015"/>
    </source>
</evidence>
<dbReference type="GO" id="GO:0046982">
    <property type="term" value="F:protein heterodimerization activity"/>
    <property type="evidence" value="ECO:0007669"/>
    <property type="project" value="InterPro"/>
</dbReference>
<dbReference type="InterPro" id="IPR037818">
    <property type="entry name" value="TAF8"/>
</dbReference>
<comment type="subcellular location">
    <subcellularLocation>
        <location evidence="1">Nucleus</location>
    </subcellularLocation>
</comment>
<feature type="compositionally biased region" description="Basic and acidic residues" evidence="5">
    <location>
        <begin position="402"/>
        <end position="420"/>
    </location>
</feature>
<evidence type="ECO:0000259" key="6">
    <source>
        <dbReference type="SMART" id="SM00576"/>
    </source>
</evidence>
<dbReference type="SMART" id="SM00576">
    <property type="entry name" value="BTP"/>
    <property type="match status" value="1"/>
</dbReference>
<evidence type="ECO:0000313" key="7">
    <source>
        <dbReference type="EMBL" id="KAJ3483087.1"/>
    </source>
</evidence>
<dbReference type="InterPro" id="IPR009072">
    <property type="entry name" value="Histone-fold"/>
</dbReference>
<evidence type="ECO:0000256" key="1">
    <source>
        <dbReference type="ARBA" id="ARBA00004123"/>
    </source>
</evidence>
<feature type="region of interest" description="Disordered" evidence="5">
    <location>
        <begin position="186"/>
        <end position="309"/>
    </location>
</feature>
<reference evidence="7" key="1">
    <citation type="submission" date="2022-07" db="EMBL/GenBank/DDBJ databases">
        <title>Genome Sequence of Physisporinus lineatus.</title>
        <authorList>
            <person name="Buettner E."/>
        </authorList>
    </citation>
    <scope>NUCLEOTIDE SEQUENCE</scope>
    <source>
        <strain evidence="7">VT162</strain>
    </source>
</reference>
<evidence type="ECO:0000256" key="3">
    <source>
        <dbReference type="ARBA" id="ARBA00023163"/>
    </source>
</evidence>
<dbReference type="PANTHER" id="PTHR46469:SF1">
    <property type="entry name" value="TRANSCRIPTION INITIATION FACTOR TFIID SUBUNIT 8"/>
    <property type="match status" value="1"/>
</dbReference>
<evidence type="ECO:0000256" key="5">
    <source>
        <dbReference type="SAM" id="MobiDB-lite"/>
    </source>
</evidence>
<feature type="compositionally biased region" description="Low complexity" evidence="5">
    <location>
        <begin position="279"/>
        <end position="298"/>
    </location>
</feature>
<keyword evidence="2" id="KW-0805">Transcription regulation</keyword>
<dbReference type="GO" id="GO:0005669">
    <property type="term" value="C:transcription factor TFIID complex"/>
    <property type="evidence" value="ECO:0007669"/>
    <property type="project" value="InterPro"/>
</dbReference>
<dbReference type="Proteomes" id="UP001212997">
    <property type="component" value="Unassembled WGS sequence"/>
</dbReference>
<organism evidence="7 8">
    <name type="scientific">Meripilus lineatus</name>
    <dbReference type="NCBI Taxonomy" id="2056292"/>
    <lineage>
        <taxon>Eukaryota</taxon>
        <taxon>Fungi</taxon>
        <taxon>Dikarya</taxon>
        <taxon>Basidiomycota</taxon>
        <taxon>Agaricomycotina</taxon>
        <taxon>Agaricomycetes</taxon>
        <taxon>Polyporales</taxon>
        <taxon>Meripilaceae</taxon>
        <taxon>Meripilus</taxon>
    </lineage>
</organism>
<dbReference type="InterPro" id="IPR006565">
    <property type="entry name" value="BTP"/>
</dbReference>
<dbReference type="EMBL" id="JANAWD010000242">
    <property type="protein sequence ID" value="KAJ3483087.1"/>
    <property type="molecule type" value="Genomic_DNA"/>
</dbReference>
<feature type="compositionally biased region" description="Basic and acidic residues" evidence="5">
    <location>
        <begin position="186"/>
        <end position="195"/>
    </location>
</feature>
<dbReference type="CDD" id="cd00076">
    <property type="entry name" value="HFD_SF"/>
    <property type="match status" value="1"/>
</dbReference>
<dbReference type="PANTHER" id="PTHR46469">
    <property type="entry name" value="TRANSCRIPTION INITIATION FACTOR TFIID SUBUNIT 8"/>
    <property type="match status" value="1"/>
</dbReference>
<comment type="caution">
    <text evidence="7">The sequence shown here is derived from an EMBL/GenBank/DDBJ whole genome shotgun (WGS) entry which is preliminary data.</text>
</comment>
<keyword evidence="8" id="KW-1185">Reference proteome</keyword>
<feature type="compositionally biased region" description="Acidic residues" evidence="5">
    <location>
        <begin position="140"/>
        <end position="149"/>
    </location>
</feature>
<proteinExistence type="predicted"/>
<dbReference type="AlphaFoldDB" id="A0AAD5V0Q0"/>
<feature type="region of interest" description="Disordered" evidence="5">
    <location>
        <begin position="377"/>
        <end position="427"/>
    </location>
</feature>
<dbReference type="Pfam" id="PF07524">
    <property type="entry name" value="Bromo_TP"/>
    <property type="match status" value="1"/>
</dbReference>